<dbReference type="RefSeq" id="WP_309955552.1">
    <property type="nucleotide sequence ID" value="NZ_CP136414.1"/>
</dbReference>
<evidence type="ECO:0000313" key="2">
    <source>
        <dbReference type="Proteomes" id="UP001266099"/>
    </source>
</evidence>
<protein>
    <submittedName>
        <fullName evidence="1">Uncharacterized protein</fullName>
    </submittedName>
</protein>
<sequence length="65" mass="7452">MSEPEIFALPEILKFRKQYDMPHNSNPVVALMADKCGKNGNFILELASICLWLAVSDRRILFVQE</sequence>
<dbReference type="Proteomes" id="UP001266099">
    <property type="component" value="Unassembled WGS sequence"/>
</dbReference>
<dbReference type="EMBL" id="JAVDUJ010000001">
    <property type="protein sequence ID" value="MDR6939129.1"/>
    <property type="molecule type" value="Genomic_DNA"/>
</dbReference>
<organism evidence="1 2">
    <name type="scientific">Arcanobacterium hippocoleae</name>
    <dbReference type="NCBI Taxonomy" id="149017"/>
    <lineage>
        <taxon>Bacteria</taxon>
        <taxon>Bacillati</taxon>
        <taxon>Actinomycetota</taxon>
        <taxon>Actinomycetes</taxon>
        <taxon>Actinomycetales</taxon>
        <taxon>Actinomycetaceae</taxon>
        <taxon>Arcanobacterium</taxon>
    </lineage>
</organism>
<comment type="caution">
    <text evidence="1">The sequence shown here is derived from an EMBL/GenBank/DDBJ whole genome shotgun (WGS) entry which is preliminary data.</text>
</comment>
<gene>
    <name evidence="1" type="ORF">J2S36_000672</name>
</gene>
<evidence type="ECO:0000313" key="1">
    <source>
        <dbReference type="EMBL" id="MDR6939129.1"/>
    </source>
</evidence>
<keyword evidence="2" id="KW-1185">Reference proteome</keyword>
<name>A0ABU1T179_9ACTO</name>
<accession>A0ABU1T179</accession>
<proteinExistence type="predicted"/>
<reference evidence="1 2" key="1">
    <citation type="submission" date="2023-07" db="EMBL/GenBank/DDBJ databases">
        <title>Sequencing the genomes of 1000 actinobacteria strains.</title>
        <authorList>
            <person name="Klenk H.-P."/>
        </authorList>
    </citation>
    <scope>NUCLEOTIDE SEQUENCE [LARGE SCALE GENOMIC DNA]</scope>
    <source>
        <strain evidence="1 2">DSM 15539</strain>
    </source>
</reference>